<accession>A0A2M4CF34</accession>
<evidence type="ECO:0000256" key="2">
    <source>
        <dbReference type="SAM" id="SignalP"/>
    </source>
</evidence>
<sequence length="68" mass="6815">MLPSATAAAAAAAAQPLLLVLPLLASNDPTLPRNARLPRDPTNHTTTNGGQSASQPASHPAAPAISLR</sequence>
<feature type="region of interest" description="Disordered" evidence="1">
    <location>
        <begin position="28"/>
        <end position="68"/>
    </location>
</feature>
<name>A0A2M4CF34_9DIPT</name>
<feature type="signal peptide" evidence="2">
    <location>
        <begin position="1"/>
        <end position="25"/>
    </location>
</feature>
<keyword evidence="2" id="KW-0732">Signal</keyword>
<protein>
    <submittedName>
        <fullName evidence="3">Putative secreted protein</fullName>
    </submittedName>
</protein>
<evidence type="ECO:0000313" key="3">
    <source>
        <dbReference type="EMBL" id="MBW63923.1"/>
    </source>
</evidence>
<organism evidence="3">
    <name type="scientific">Anopheles marajoara</name>
    <dbReference type="NCBI Taxonomy" id="58244"/>
    <lineage>
        <taxon>Eukaryota</taxon>
        <taxon>Metazoa</taxon>
        <taxon>Ecdysozoa</taxon>
        <taxon>Arthropoda</taxon>
        <taxon>Hexapoda</taxon>
        <taxon>Insecta</taxon>
        <taxon>Pterygota</taxon>
        <taxon>Neoptera</taxon>
        <taxon>Endopterygota</taxon>
        <taxon>Diptera</taxon>
        <taxon>Nematocera</taxon>
        <taxon>Culicoidea</taxon>
        <taxon>Culicidae</taxon>
        <taxon>Anophelinae</taxon>
        <taxon>Anopheles</taxon>
    </lineage>
</organism>
<feature type="compositionally biased region" description="Low complexity" evidence="1">
    <location>
        <begin position="51"/>
        <end position="68"/>
    </location>
</feature>
<dbReference type="AlphaFoldDB" id="A0A2M4CF34"/>
<proteinExistence type="predicted"/>
<evidence type="ECO:0000256" key="1">
    <source>
        <dbReference type="SAM" id="MobiDB-lite"/>
    </source>
</evidence>
<feature type="chain" id="PRO_5014882625" evidence="2">
    <location>
        <begin position="26"/>
        <end position="68"/>
    </location>
</feature>
<dbReference type="EMBL" id="GGFJ01014782">
    <property type="protein sequence ID" value="MBW63923.1"/>
    <property type="molecule type" value="Transcribed_RNA"/>
</dbReference>
<reference evidence="3" key="1">
    <citation type="submission" date="2018-01" db="EMBL/GenBank/DDBJ databases">
        <title>An insight into the sialome of Amazonian anophelines.</title>
        <authorList>
            <person name="Ribeiro J.M."/>
            <person name="Scarpassa V."/>
            <person name="Calvo E."/>
        </authorList>
    </citation>
    <scope>NUCLEOTIDE SEQUENCE</scope>
    <source>
        <tissue evidence="3">Salivary glands</tissue>
    </source>
</reference>